<dbReference type="InterPro" id="IPR010753">
    <property type="entry name" value="DUF1330"/>
</dbReference>
<dbReference type="Proteomes" id="UP000664914">
    <property type="component" value="Chromosome"/>
</dbReference>
<evidence type="ECO:0000259" key="1">
    <source>
        <dbReference type="Pfam" id="PF07045"/>
    </source>
</evidence>
<dbReference type="Gene3D" id="3.30.70.100">
    <property type="match status" value="1"/>
</dbReference>
<dbReference type="AlphaFoldDB" id="A0A975D1D7"/>
<dbReference type="PANTHER" id="PTHR41521:SF4">
    <property type="entry name" value="BLR0684 PROTEIN"/>
    <property type="match status" value="1"/>
</dbReference>
<evidence type="ECO:0000313" key="3">
    <source>
        <dbReference type="Proteomes" id="UP000664914"/>
    </source>
</evidence>
<reference evidence="2" key="1">
    <citation type="submission" date="2020-07" db="EMBL/GenBank/DDBJ databases">
        <authorList>
            <person name="Camacho E."/>
        </authorList>
    </citation>
    <scope>NUCLEOTIDE SEQUENCE</scope>
    <source>
        <strain evidence="2">MPO218</strain>
    </source>
</reference>
<proteinExistence type="predicted"/>
<evidence type="ECO:0000313" key="2">
    <source>
        <dbReference type="EMBL" id="QTH21365.1"/>
    </source>
</evidence>
<protein>
    <submittedName>
        <fullName evidence="2">DUF1330 domain-containing protein</fullName>
    </submittedName>
</protein>
<dbReference type="EMBL" id="CP059319">
    <property type="protein sequence ID" value="QTH21365.1"/>
    <property type="molecule type" value="Genomic_DNA"/>
</dbReference>
<accession>A0A975D1D7</accession>
<sequence>MAAYIVGKLNVANWDWYREYRKVTEALVAEHGGRYLVKGGESESFEGAGPAPDAVVLIEFPDMRSARAWYRDPRYAGMIELRRRSGVATELLVADGVPPQP</sequence>
<dbReference type="RefSeq" id="WP_011952682.1">
    <property type="nucleotide sequence ID" value="NZ_CP059319.1"/>
</dbReference>
<gene>
    <name evidence="2" type="ORF">HRJ34_24100</name>
</gene>
<organism evidence="2 3">
    <name type="scientific">Rhizorhabdus wittichii</name>
    <dbReference type="NCBI Taxonomy" id="160791"/>
    <lineage>
        <taxon>Bacteria</taxon>
        <taxon>Pseudomonadati</taxon>
        <taxon>Pseudomonadota</taxon>
        <taxon>Alphaproteobacteria</taxon>
        <taxon>Sphingomonadales</taxon>
        <taxon>Sphingomonadaceae</taxon>
        <taxon>Rhizorhabdus</taxon>
    </lineage>
</organism>
<dbReference type="PANTHER" id="PTHR41521">
    <property type="match status" value="1"/>
</dbReference>
<dbReference type="Pfam" id="PF07045">
    <property type="entry name" value="DUF1330"/>
    <property type="match status" value="1"/>
</dbReference>
<dbReference type="OMA" id="KWVPAYA"/>
<feature type="domain" description="DUF1330" evidence="1">
    <location>
        <begin position="3"/>
        <end position="94"/>
    </location>
</feature>
<name>A0A975D1D7_9SPHN</name>
<dbReference type="InterPro" id="IPR011008">
    <property type="entry name" value="Dimeric_a/b-barrel"/>
</dbReference>
<reference evidence="2" key="2">
    <citation type="submission" date="2021-04" db="EMBL/GenBank/DDBJ databases">
        <title>Isolation and genomic analysis of the ibuprofen-degrading bacterium Sphingomonas strain MPO218.</title>
        <authorList>
            <person name="Aulestia M."/>
            <person name="Flores A."/>
            <person name="Mangas E.L."/>
            <person name="Perez-Pulido A.J."/>
            <person name="Santero E."/>
            <person name="Camacho E.M."/>
        </authorList>
    </citation>
    <scope>NUCLEOTIDE SEQUENCE</scope>
    <source>
        <strain evidence="2">MPO218</strain>
    </source>
</reference>
<dbReference type="SUPFAM" id="SSF54909">
    <property type="entry name" value="Dimeric alpha+beta barrel"/>
    <property type="match status" value="1"/>
</dbReference>